<dbReference type="GO" id="GO:1990904">
    <property type="term" value="C:ribonucleoprotein complex"/>
    <property type="evidence" value="ECO:0007669"/>
    <property type="project" value="UniProtKB-KW"/>
</dbReference>
<dbReference type="SUPFAM" id="SSF56047">
    <property type="entry name" value="Ribosomal protein S8"/>
    <property type="match status" value="1"/>
</dbReference>
<evidence type="ECO:0000313" key="6">
    <source>
        <dbReference type="EMBL" id="OGM77242.1"/>
    </source>
</evidence>
<comment type="similarity">
    <text evidence="1">Belongs to the universal ribosomal protein uS8 family.</text>
</comment>
<comment type="caution">
    <text evidence="6">The sequence shown here is derived from an EMBL/GenBank/DDBJ whole genome shotgun (WGS) entry which is preliminary data.</text>
</comment>
<evidence type="ECO:0000256" key="5">
    <source>
        <dbReference type="ARBA" id="ARBA00035525"/>
    </source>
</evidence>
<dbReference type="Proteomes" id="UP000179241">
    <property type="component" value="Unassembled WGS sequence"/>
</dbReference>
<dbReference type="Pfam" id="PF00410">
    <property type="entry name" value="Ribosomal_S8"/>
    <property type="match status" value="1"/>
</dbReference>
<keyword evidence="2 6" id="KW-0689">Ribosomal protein</keyword>
<evidence type="ECO:0000313" key="7">
    <source>
        <dbReference type="Proteomes" id="UP000179241"/>
    </source>
</evidence>
<reference evidence="6 7" key="1">
    <citation type="journal article" date="2016" name="Nat. Commun.">
        <title>Thousands of microbial genomes shed light on interconnected biogeochemical processes in an aquifer system.</title>
        <authorList>
            <person name="Anantharaman K."/>
            <person name="Brown C.T."/>
            <person name="Hug L.A."/>
            <person name="Sharon I."/>
            <person name="Castelle C.J."/>
            <person name="Probst A.J."/>
            <person name="Thomas B.C."/>
            <person name="Singh A."/>
            <person name="Wilkins M.J."/>
            <person name="Karaoz U."/>
            <person name="Brodie E.L."/>
            <person name="Williams K.H."/>
            <person name="Hubbard S.S."/>
            <person name="Banfield J.F."/>
        </authorList>
    </citation>
    <scope>NUCLEOTIDE SEQUENCE [LARGE SCALE GENOMIC DNA]</scope>
</reference>
<dbReference type="Gene3D" id="3.30.1490.10">
    <property type="match status" value="1"/>
</dbReference>
<dbReference type="InterPro" id="IPR035987">
    <property type="entry name" value="Ribosomal_uS8_sf"/>
</dbReference>
<dbReference type="InterPro" id="IPR000630">
    <property type="entry name" value="Ribosomal_uS8"/>
</dbReference>
<name>A0A1F8CLU0_9BACT</name>
<dbReference type="EMBL" id="MGHU01000027">
    <property type="protein sequence ID" value="OGM77242.1"/>
    <property type="molecule type" value="Genomic_DNA"/>
</dbReference>
<dbReference type="AlphaFoldDB" id="A0A1F8CLU0"/>
<dbReference type="GO" id="GO:0003735">
    <property type="term" value="F:structural constituent of ribosome"/>
    <property type="evidence" value="ECO:0007669"/>
    <property type="project" value="InterPro"/>
</dbReference>
<evidence type="ECO:0000256" key="1">
    <source>
        <dbReference type="ARBA" id="ARBA00006471"/>
    </source>
</evidence>
<dbReference type="GO" id="GO:0006412">
    <property type="term" value="P:translation"/>
    <property type="evidence" value="ECO:0007669"/>
    <property type="project" value="InterPro"/>
</dbReference>
<gene>
    <name evidence="6" type="ORF">A2188_02610</name>
</gene>
<keyword evidence="3" id="KW-0687">Ribonucleoprotein</keyword>
<dbReference type="GO" id="GO:0005840">
    <property type="term" value="C:ribosome"/>
    <property type="evidence" value="ECO:0007669"/>
    <property type="project" value="UniProtKB-KW"/>
</dbReference>
<accession>A0A1F8CLU0</accession>
<proteinExistence type="inferred from homology"/>
<evidence type="ECO:0000256" key="3">
    <source>
        <dbReference type="ARBA" id="ARBA00023274"/>
    </source>
</evidence>
<sequence length="124" mass="13969">MNYPLGDALIRMKNAKIAGNDEFVVPYTKLIFSVFKSIMKLGYLTDLKKDGAIISAKLTRKNKSYFLDGLKVISRPGFRVYKDNLELRALRGPFDYVISTNKGVLTQKETYKANLGGELLVELS</sequence>
<organism evidence="6 7">
    <name type="scientific">Candidatus Woesebacteria bacterium RIFOXYA1_FULL_43_9</name>
    <dbReference type="NCBI Taxonomy" id="1802534"/>
    <lineage>
        <taxon>Bacteria</taxon>
        <taxon>Candidatus Woeseibacteriota</taxon>
    </lineage>
</organism>
<dbReference type="Gene3D" id="3.30.1370.30">
    <property type="match status" value="1"/>
</dbReference>
<protein>
    <recommendedName>
        <fullName evidence="4">Small ribosomal subunit protein uS8</fullName>
    </recommendedName>
    <alternativeName>
        <fullName evidence="5">30S ribosomal protein S8</fullName>
    </alternativeName>
</protein>
<evidence type="ECO:0000256" key="2">
    <source>
        <dbReference type="ARBA" id="ARBA00022980"/>
    </source>
</evidence>
<evidence type="ECO:0000256" key="4">
    <source>
        <dbReference type="ARBA" id="ARBA00035258"/>
    </source>
</evidence>